<comment type="caution">
    <text evidence="2">The sequence shown here is derived from an EMBL/GenBank/DDBJ whole genome shotgun (WGS) entry which is preliminary data.</text>
</comment>
<keyword evidence="3" id="KW-1185">Reference proteome</keyword>
<dbReference type="Proteomes" id="UP000722485">
    <property type="component" value="Unassembled WGS sequence"/>
</dbReference>
<evidence type="ECO:0000313" key="2">
    <source>
        <dbReference type="EMBL" id="KAF7544989.1"/>
    </source>
</evidence>
<proteinExistence type="predicted"/>
<evidence type="ECO:0000313" key="3">
    <source>
        <dbReference type="Proteomes" id="UP000722485"/>
    </source>
</evidence>
<feature type="compositionally biased region" description="Polar residues" evidence="1">
    <location>
        <begin position="82"/>
        <end position="93"/>
    </location>
</feature>
<reference evidence="2" key="1">
    <citation type="submission" date="2020-03" db="EMBL/GenBank/DDBJ databases">
        <title>Draft Genome Sequence of Cylindrodendrum hubeiense.</title>
        <authorList>
            <person name="Buettner E."/>
            <person name="Kellner H."/>
        </authorList>
    </citation>
    <scope>NUCLEOTIDE SEQUENCE</scope>
    <source>
        <strain evidence="2">IHI 201604</strain>
    </source>
</reference>
<feature type="region of interest" description="Disordered" evidence="1">
    <location>
        <begin position="72"/>
        <end position="105"/>
    </location>
</feature>
<feature type="region of interest" description="Disordered" evidence="1">
    <location>
        <begin position="1"/>
        <end position="40"/>
    </location>
</feature>
<dbReference type="AlphaFoldDB" id="A0A9P5H1C0"/>
<name>A0A9P5H1C0_9HYPO</name>
<gene>
    <name evidence="2" type="ORF">G7Z17_g9523</name>
</gene>
<evidence type="ECO:0000256" key="1">
    <source>
        <dbReference type="SAM" id="MobiDB-lite"/>
    </source>
</evidence>
<sequence length="105" mass="10783">MSTTSTASDNPPPRRVDATTGELGHVPRPTYTGSPQDPVNVRMQDRSHVVGAPLIVRDAHVLSGVAFATRSVTGRDGAGPMGSSSQNTGNADISYSGIGAQFSSS</sequence>
<dbReference type="EMBL" id="JAANBB010000275">
    <property type="protein sequence ID" value="KAF7544989.1"/>
    <property type="molecule type" value="Genomic_DNA"/>
</dbReference>
<accession>A0A9P5H1C0</accession>
<protein>
    <submittedName>
        <fullName evidence="2">Uncharacterized protein</fullName>
    </submittedName>
</protein>
<organism evidence="2 3">
    <name type="scientific">Cylindrodendrum hubeiense</name>
    <dbReference type="NCBI Taxonomy" id="595255"/>
    <lineage>
        <taxon>Eukaryota</taxon>
        <taxon>Fungi</taxon>
        <taxon>Dikarya</taxon>
        <taxon>Ascomycota</taxon>
        <taxon>Pezizomycotina</taxon>
        <taxon>Sordariomycetes</taxon>
        <taxon>Hypocreomycetidae</taxon>
        <taxon>Hypocreales</taxon>
        <taxon>Nectriaceae</taxon>
        <taxon>Cylindrodendrum</taxon>
    </lineage>
</organism>